<dbReference type="AlphaFoldDB" id="A8ALH4"/>
<accession>A8ALH4</accession>
<organism evidence="1 2">
    <name type="scientific">Citrobacter koseri (strain ATCC BAA-895 / CDC 4225-83 / SGSC4696)</name>
    <dbReference type="NCBI Taxonomy" id="290338"/>
    <lineage>
        <taxon>Bacteria</taxon>
        <taxon>Pseudomonadati</taxon>
        <taxon>Pseudomonadota</taxon>
        <taxon>Gammaproteobacteria</taxon>
        <taxon>Enterobacterales</taxon>
        <taxon>Enterobacteriaceae</taxon>
        <taxon>Citrobacter</taxon>
    </lineage>
</organism>
<sequence length="57" mass="6573">MLICLQKSNIKKWLNRYAWSIALRLSRKETFSPATFAHIISNANHHLTVAIPILVKN</sequence>
<dbReference type="EMBL" id="CP000822">
    <property type="protein sequence ID" value="ABV14337.1"/>
    <property type="molecule type" value="Genomic_DNA"/>
</dbReference>
<protein>
    <submittedName>
        <fullName evidence="1">Uncharacterized protein</fullName>
    </submittedName>
</protein>
<dbReference type="Proteomes" id="UP000008148">
    <property type="component" value="Chromosome"/>
</dbReference>
<dbReference type="HOGENOM" id="CLU_2988324_0_0_6"/>
<evidence type="ECO:0000313" key="2">
    <source>
        <dbReference type="Proteomes" id="UP000008148"/>
    </source>
</evidence>
<gene>
    <name evidence="1" type="ordered locus">CKO_03253</name>
</gene>
<dbReference type="KEGG" id="cko:CKO_03253"/>
<proteinExistence type="predicted"/>
<keyword evidence="2" id="KW-1185">Reference proteome</keyword>
<evidence type="ECO:0000313" key="1">
    <source>
        <dbReference type="EMBL" id="ABV14337.1"/>
    </source>
</evidence>
<name>A8ALH4_CITK8</name>
<reference evidence="1 2" key="1">
    <citation type="submission" date="2007-08" db="EMBL/GenBank/DDBJ databases">
        <authorList>
            <consortium name="The Citrobacter koseri Genome Sequencing Project"/>
            <person name="McClelland M."/>
            <person name="Sanderson E.K."/>
            <person name="Porwollik S."/>
            <person name="Spieth J."/>
            <person name="Clifton W.S."/>
            <person name="Latreille P."/>
            <person name="Courtney L."/>
            <person name="Wang C."/>
            <person name="Pepin K."/>
            <person name="Bhonagiri V."/>
            <person name="Nash W."/>
            <person name="Johnson M."/>
            <person name="Thiruvilangam P."/>
            <person name="Wilson R."/>
        </authorList>
    </citation>
    <scope>NUCLEOTIDE SEQUENCE [LARGE SCALE GENOMIC DNA]</scope>
    <source>
        <strain evidence="2">ATCC BAA-895 / CDC 4225-83 / SGSC4696</strain>
    </source>
</reference>
<dbReference type="STRING" id="290338.CKO_03253"/>